<dbReference type="PANTHER" id="PTHR43155:SF2">
    <property type="entry name" value="CYCLIC DI-GMP PHOSPHODIESTERASE PA4108"/>
    <property type="match status" value="1"/>
</dbReference>
<feature type="region of interest" description="Disordered" evidence="1">
    <location>
        <begin position="352"/>
        <end position="377"/>
    </location>
</feature>
<dbReference type="CDD" id="cd00077">
    <property type="entry name" value="HDc"/>
    <property type="match status" value="1"/>
</dbReference>
<evidence type="ECO:0000313" key="3">
    <source>
        <dbReference type="EMBL" id="MFB9753155.1"/>
    </source>
</evidence>
<dbReference type="InterPro" id="IPR037522">
    <property type="entry name" value="HD_GYP_dom"/>
</dbReference>
<protein>
    <submittedName>
        <fullName evidence="3">HD-GYP domain-containing protein</fullName>
        <ecNumber evidence="3">3.1.4.-</ecNumber>
    </submittedName>
</protein>
<dbReference type="EMBL" id="JBHMAG010000012">
    <property type="protein sequence ID" value="MFB9753155.1"/>
    <property type="molecule type" value="Genomic_DNA"/>
</dbReference>
<name>A0ABV5VYC4_9BACL</name>
<dbReference type="PROSITE" id="PS51832">
    <property type="entry name" value="HD_GYP"/>
    <property type="match status" value="1"/>
</dbReference>
<gene>
    <name evidence="3" type="ORF">ACFFNY_16435</name>
</gene>
<dbReference type="Gene3D" id="1.10.3210.10">
    <property type="entry name" value="Hypothetical protein af1432"/>
    <property type="match status" value="1"/>
</dbReference>
<dbReference type="GO" id="GO:0016787">
    <property type="term" value="F:hydrolase activity"/>
    <property type="evidence" value="ECO:0007669"/>
    <property type="project" value="UniProtKB-KW"/>
</dbReference>
<dbReference type="SMART" id="SM00471">
    <property type="entry name" value="HDc"/>
    <property type="match status" value="1"/>
</dbReference>
<keyword evidence="3" id="KW-0378">Hydrolase</keyword>
<accession>A0ABV5VYC4</accession>
<evidence type="ECO:0000259" key="2">
    <source>
        <dbReference type="PROSITE" id="PS51832"/>
    </source>
</evidence>
<feature type="domain" description="HD-GYP" evidence="2">
    <location>
        <begin position="108"/>
        <end position="304"/>
    </location>
</feature>
<evidence type="ECO:0000256" key="1">
    <source>
        <dbReference type="SAM" id="MobiDB-lite"/>
    </source>
</evidence>
<dbReference type="SUPFAM" id="SSF109604">
    <property type="entry name" value="HD-domain/PDEase-like"/>
    <property type="match status" value="1"/>
</dbReference>
<dbReference type="InterPro" id="IPR003607">
    <property type="entry name" value="HD/PDEase_dom"/>
</dbReference>
<dbReference type="InterPro" id="IPR006675">
    <property type="entry name" value="HDIG_dom"/>
</dbReference>
<dbReference type="EC" id="3.1.4.-" evidence="3"/>
<dbReference type="NCBIfam" id="TIGR00277">
    <property type="entry name" value="HDIG"/>
    <property type="match status" value="1"/>
</dbReference>
<reference evidence="3 4" key="1">
    <citation type="submission" date="2024-09" db="EMBL/GenBank/DDBJ databases">
        <authorList>
            <person name="Sun Q."/>
            <person name="Mori K."/>
        </authorList>
    </citation>
    <scope>NUCLEOTIDE SEQUENCE [LARGE SCALE GENOMIC DNA]</scope>
    <source>
        <strain evidence="3 4">JCM 12520</strain>
    </source>
</reference>
<proteinExistence type="predicted"/>
<sequence length="377" mass="41736">MHKQEQLSFEQLMGKRLVRDLFNNQGVLLIPLATVLNRSHIHVMRDHGLQLSDNDVEEVGPYANVSSALPGLGIDEAAGVVHDVFEQARVSRQIPLAQLRMRVLPLIRESVDRLHLFQLLAALHDKQDYLSRHSVGVGAISMLLGKWIGLPETELLQLTTAAILHDIGKTQIPAELLNKPGRLDDDEFDTMKRHTVIGFEMIRKTVGTTERQAKVALQHHERIDGSGYPLGLKCEQIDPFSRIVAVADVFHAMTSRTVYRNPSPVYAVLKQVEGGAFGAFDPAVVSVLLHKFMQALIGYEVMLTDGTKAKIVLIHPHRQTRPLVQADDTFIDLSQNYALDIEQILANHELPADDRADAAPSGDPGKVTDTIQPPEAG</sequence>
<dbReference type="Proteomes" id="UP001589619">
    <property type="component" value="Unassembled WGS sequence"/>
</dbReference>
<dbReference type="RefSeq" id="WP_344902203.1">
    <property type="nucleotide sequence ID" value="NZ_BAAAYO010000001.1"/>
</dbReference>
<evidence type="ECO:0000313" key="4">
    <source>
        <dbReference type="Proteomes" id="UP001589619"/>
    </source>
</evidence>
<comment type="caution">
    <text evidence="3">The sequence shown here is derived from an EMBL/GenBank/DDBJ whole genome shotgun (WGS) entry which is preliminary data.</text>
</comment>
<keyword evidence="4" id="KW-1185">Reference proteome</keyword>
<organism evidence="3 4">
    <name type="scientific">Paenibacillus hodogayensis</name>
    <dbReference type="NCBI Taxonomy" id="279208"/>
    <lineage>
        <taxon>Bacteria</taxon>
        <taxon>Bacillati</taxon>
        <taxon>Bacillota</taxon>
        <taxon>Bacilli</taxon>
        <taxon>Bacillales</taxon>
        <taxon>Paenibacillaceae</taxon>
        <taxon>Paenibacillus</taxon>
    </lineage>
</organism>
<dbReference type="Pfam" id="PF13487">
    <property type="entry name" value="HD_5"/>
    <property type="match status" value="1"/>
</dbReference>
<dbReference type="PANTHER" id="PTHR43155">
    <property type="entry name" value="CYCLIC DI-GMP PHOSPHODIESTERASE PA4108-RELATED"/>
    <property type="match status" value="1"/>
</dbReference>